<dbReference type="InterPro" id="IPR016181">
    <property type="entry name" value="Acyl_CoA_acyltransferase"/>
</dbReference>
<comment type="caution">
    <text evidence="2">The sequence shown here is derived from an EMBL/GenBank/DDBJ whole genome shotgun (WGS) entry which is preliminary data.</text>
</comment>
<feature type="domain" description="N-acetyltransferase" evidence="1">
    <location>
        <begin position="1"/>
        <end position="137"/>
    </location>
</feature>
<dbReference type="InterPro" id="IPR000182">
    <property type="entry name" value="GNAT_dom"/>
</dbReference>
<dbReference type="Gene3D" id="3.40.630.30">
    <property type="match status" value="1"/>
</dbReference>
<organism evidence="2 3">
    <name type="scientific">Coprobacter tertius</name>
    <dbReference type="NCBI Taxonomy" id="2944915"/>
    <lineage>
        <taxon>Bacteria</taxon>
        <taxon>Pseudomonadati</taxon>
        <taxon>Bacteroidota</taxon>
        <taxon>Bacteroidia</taxon>
        <taxon>Bacteroidales</taxon>
        <taxon>Barnesiellaceae</taxon>
        <taxon>Coprobacter</taxon>
    </lineage>
</organism>
<dbReference type="EMBL" id="JANDHW010000003">
    <property type="protein sequence ID" value="MCP9611219.1"/>
    <property type="molecule type" value="Genomic_DNA"/>
</dbReference>
<dbReference type="SUPFAM" id="SSF55729">
    <property type="entry name" value="Acyl-CoA N-acyltransferases (Nat)"/>
    <property type="match status" value="1"/>
</dbReference>
<dbReference type="InterPro" id="IPR051554">
    <property type="entry name" value="Acetyltransferase_Eis"/>
</dbReference>
<evidence type="ECO:0000313" key="3">
    <source>
        <dbReference type="Proteomes" id="UP001205603"/>
    </source>
</evidence>
<gene>
    <name evidence="2" type="ORF">NMU02_03830</name>
</gene>
<name>A0ABT1MFT6_9BACT</name>
<protein>
    <submittedName>
        <fullName evidence="2">GNAT family N-acetyltransferase</fullName>
        <ecNumber evidence="2">2.3.1.-</ecNumber>
    </submittedName>
</protein>
<dbReference type="PANTHER" id="PTHR37817:SF1">
    <property type="entry name" value="N-ACETYLTRANSFERASE EIS"/>
    <property type="match status" value="1"/>
</dbReference>
<dbReference type="GO" id="GO:0016746">
    <property type="term" value="F:acyltransferase activity"/>
    <property type="evidence" value="ECO:0007669"/>
    <property type="project" value="UniProtKB-KW"/>
</dbReference>
<dbReference type="EC" id="2.3.1.-" evidence="2"/>
<dbReference type="PROSITE" id="PS51186">
    <property type="entry name" value="GNAT"/>
    <property type="match status" value="1"/>
</dbReference>
<reference evidence="2 3" key="1">
    <citation type="submission" date="2022-07" db="EMBL/GenBank/DDBJ databases">
        <title>Fecal culturing of patients with breast cancer.</title>
        <authorList>
            <person name="Teng N.M.Y."/>
            <person name="Kiu R."/>
            <person name="Evans R."/>
            <person name="Baker D.J."/>
            <person name="Zenner C."/>
            <person name="Robinson S.D."/>
            <person name="Hall L.J."/>
        </authorList>
    </citation>
    <scope>NUCLEOTIDE SEQUENCE [LARGE SCALE GENOMIC DNA]</scope>
    <source>
        <strain evidence="2 3">LH1063</strain>
    </source>
</reference>
<keyword evidence="2" id="KW-0808">Transferase</keyword>
<proteinExistence type="predicted"/>
<dbReference type="Proteomes" id="UP001205603">
    <property type="component" value="Unassembled WGS sequence"/>
</dbReference>
<dbReference type="InterPro" id="IPR036527">
    <property type="entry name" value="SCP2_sterol-bd_dom_sf"/>
</dbReference>
<evidence type="ECO:0000313" key="2">
    <source>
        <dbReference type="EMBL" id="MCP9611219.1"/>
    </source>
</evidence>
<dbReference type="Pfam" id="PF13527">
    <property type="entry name" value="Acetyltransf_9"/>
    <property type="match status" value="1"/>
</dbReference>
<sequence length="336" mass="39259">MDLRQQIIDLWQACFGDTEEFVQLYFSTKYSDENTLAIIEDDKVLSALQILPYTMTCWGKKYRASYISGASTWPEYREKGLMSRLIREAFITMRNREIPFSFLIPAEEWLYDYYAKSGYAPVFRKACEVYRDILPADFNVCGNTIGEYYAYFSSRIGERTCCIQHSLDDFKVILQELELAGGKVIAVHNNEKRIRGLAFALFYNNRILVKDWFYDDIAARNELLQLIRREFPKGDIFCDIPATVENNGYKRGMLRIVNVRRILHGYAKAFPQVKHVWRIIDDIIPQNNGIYFISNGKCMQRPDDDKFNTDDIYTVSELAIRLFPISDPPFLSLMLD</sequence>
<evidence type="ECO:0000259" key="1">
    <source>
        <dbReference type="PROSITE" id="PS51186"/>
    </source>
</evidence>
<keyword evidence="3" id="KW-1185">Reference proteome</keyword>
<keyword evidence="2" id="KW-0012">Acyltransferase</keyword>
<dbReference type="PANTHER" id="PTHR37817">
    <property type="entry name" value="N-ACETYLTRANSFERASE EIS"/>
    <property type="match status" value="1"/>
</dbReference>
<dbReference type="Gene3D" id="3.30.1050.10">
    <property type="entry name" value="SCP2 sterol-binding domain"/>
    <property type="match status" value="1"/>
</dbReference>
<accession>A0ABT1MFT6</accession>
<dbReference type="RefSeq" id="WP_255025934.1">
    <property type="nucleotide sequence ID" value="NZ_JANDHW010000003.1"/>
</dbReference>